<protein>
    <submittedName>
        <fullName evidence="2">S-adenosyl-L-methionine-dependent methyltransferase</fullName>
    </submittedName>
</protein>
<evidence type="ECO:0000313" key="3">
    <source>
        <dbReference type="Proteomes" id="UP000799324"/>
    </source>
</evidence>
<evidence type="ECO:0000313" key="2">
    <source>
        <dbReference type="EMBL" id="KAF2648799.1"/>
    </source>
</evidence>
<organism evidence="2 3">
    <name type="scientific">Lophiostoma macrostomum CBS 122681</name>
    <dbReference type="NCBI Taxonomy" id="1314788"/>
    <lineage>
        <taxon>Eukaryota</taxon>
        <taxon>Fungi</taxon>
        <taxon>Dikarya</taxon>
        <taxon>Ascomycota</taxon>
        <taxon>Pezizomycotina</taxon>
        <taxon>Dothideomycetes</taxon>
        <taxon>Pleosporomycetidae</taxon>
        <taxon>Pleosporales</taxon>
        <taxon>Lophiostomataceae</taxon>
        <taxon>Lophiostoma</taxon>
    </lineage>
</organism>
<dbReference type="InterPro" id="IPR013216">
    <property type="entry name" value="Methyltransf_11"/>
</dbReference>
<name>A0A6A6SM51_9PLEO</name>
<dbReference type="InterPro" id="IPR029063">
    <property type="entry name" value="SAM-dependent_MTases_sf"/>
</dbReference>
<dbReference type="EMBL" id="MU004521">
    <property type="protein sequence ID" value="KAF2648799.1"/>
    <property type="molecule type" value="Genomic_DNA"/>
</dbReference>
<dbReference type="GO" id="GO:0032259">
    <property type="term" value="P:methylation"/>
    <property type="evidence" value="ECO:0007669"/>
    <property type="project" value="UniProtKB-KW"/>
</dbReference>
<keyword evidence="2" id="KW-0489">Methyltransferase</keyword>
<dbReference type="SUPFAM" id="SSF53335">
    <property type="entry name" value="S-adenosyl-L-methionine-dependent methyltransferases"/>
    <property type="match status" value="1"/>
</dbReference>
<accession>A0A6A6SM51</accession>
<evidence type="ECO:0000259" key="1">
    <source>
        <dbReference type="Pfam" id="PF08241"/>
    </source>
</evidence>
<dbReference type="GO" id="GO:0008757">
    <property type="term" value="F:S-adenosylmethionine-dependent methyltransferase activity"/>
    <property type="evidence" value="ECO:0007669"/>
    <property type="project" value="InterPro"/>
</dbReference>
<gene>
    <name evidence="2" type="ORF">K491DRAFT_771875</name>
</gene>
<dbReference type="Proteomes" id="UP000799324">
    <property type="component" value="Unassembled WGS sequence"/>
</dbReference>
<keyword evidence="2" id="KW-0808">Transferase</keyword>
<reference evidence="2" key="1">
    <citation type="journal article" date="2020" name="Stud. Mycol.">
        <title>101 Dothideomycetes genomes: a test case for predicting lifestyles and emergence of pathogens.</title>
        <authorList>
            <person name="Haridas S."/>
            <person name="Albert R."/>
            <person name="Binder M."/>
            <person name="Bloem J."/>
            <person name="Labutti K."/>
            <person name="Salamov A."/>
            <person name="Andreopoulos B."/>
            <person name="Baker S."/>
            <person name="Barry K."/>
            <person name="Bills G."/>
            <person name="Bluhm B."/>
            <person name="Cannon C."/>
            <person name="Castanera R."/>
            <person name="Culley D."/>
            <person name="Daum C."/>
            <person name="Ezra D."/>
            <person name="Gonzalez J."/>
            <person name="Henrissat B."/>
            <person name="Kuo A."/>
            <person name="Liang C."/>
            <person name="Lipzen A."/>
            <person name="Lutzoni F."/>
            <person name="Magnuson J."/>
            <person name="Mondo S."/>
            <person name="Nolan M."/>
            <person name="Ohm R."/>
            <person name="Pangilinan J."/>
            <person name="Park H.-J."/>
            <person name="Ramirez L."/>
            <person name="Alfaro M."/>
            <person name="Sun H."/>
            <person name="Tritt A."/>
            <person name="Yoshinaga Y."/>
            <person name="Zwiers L.-H."/>
            <person name="Turgeon B."/>
            <person name="Goodwin S."/>
            <person name="Spatafora J."/>
            <person name="Crous P."/>
            <person name="Grigoriev I."/>
        </authorList>
    </citation>
    <scope>NUCLEOTIDE SEQUENCE</scope>
    <source>
        <strain evidence="2">CBS 122681</strain>
    </source>
</reference>
<dbReference type="AlphaFoldDB" id="A0A6A6SM51"/>
<dbReference type="Gene3D" id="3.40.50.150">
    <property type="entry name" value="Vaccinia Virus protein VP39"/>
    <property type="match status" value="1"/>
</dbReference>
<feature type="domain" description="Methyltransferase type 11" evidence="1">
    <location>
        <begin position="46"/>
        <end position="146"/>
    </location>
</feature>
<sequence length="264" mass="28791">MAFKPKQIPPYEASHLVELQGTISDSVIESTLALLPPFTPSDIIHDNACGNGQVTEMLLRHNPPNPNPPTIHATDINSTNISALAATAQQNAWSSVFPAVMPMQNLSFPDATFTHSFTSMAFHCCGSTVRAAREIHRTLQPGGIAVASIWTHMPHVRPFQEAHWRTRGREGPMPALLPVEEFGESELLRALEAGGFEKSRMWAGLGWSYLGALEGGWLERDEERWDEAVGEILGRLEGGCEGVSRDGEGGLVLKFVACVVVARK</sequence>
<dbReference type="OrthoDB" id="2013972at2759"/>
<dbReference type="Pfam" id="PF08241">
    <property type="entry name" value="Methyltransf_11"/>
    <property type="match status" value="1"/>
</dbReference>
<keyword evidence="3" id="KW-1185">Reference proteome</keyword>
<proteinExistence type="predicted"/>